<dbReference type="PANTHER" id="PTHR35282">
    <property type="entry name" value="F5D14.24 PROTEIN"/>
    <property type="match status" value="1"/>
</dbReference>
<gene>
    <name evidence="2" type="ORF">C2S53_018346</name>
</gene>
<protein>
    <submittedName>
        <fullName evidence="2">Uncharacterized protein</fullName>
    </submittedName>
</protein>
<keyword evidence="3" id="KW-1185">Reference proteome</keyword>
<feature type="region of interest" description="Disordered" evidence="1">
    <location>
        <begin position="1"/>
        <end position="86"/>
    </location>
</feature>
<proteinExistence type="predicted"/>
<comment type="caution">
    <text evidence="2">The sequence shown here is derived from an EMBL/GenBank/DDBJ whole genome shotgun (WGS) entry which is preliminary data.</text>
</comment>
<sequence length="86" mass="9257">MDMADTNREPTEDSTRESLIALSYGVPETEQPAAMSPKNTSDEKAGETLPGNGDGEEKYRSKLISISSSPSPDMKVQPMLPVELDG</sequence>
<reference evidence="2 3" key="1">
    <citation type="journal article" date="2021" name="Nat. Commun.">
        <title>Incipient diploidization of the medicinal plant Perilla within 10,000 years.</title>
        <authorList>
            <person name="Zhang Y."/>
            <person name="Shen Q."/>
            <person name="Leng L."/>
            <person name="Zhang D."/>
            <person name="Chen S."/>
            <person name="Shi Y."/>
            <person name="Ning Z."/>
            <person name="Chen S."/>
        </authorList>
    </citation>
    <scope>NUCLEOTIDE SEQUENCE [LARGE SCALE GENOMIC DNA]</scope>
    <source>
        <strain evidence="3">cv. PC099</strain>
    </source>
</reference>
<dbReference type="Pfam" id="PF21737">
    <property type="entry name" value="DUF6865"/>
    <property type="match status" value="1"/>
</dbReference>
<dbReference type="EMBL" id="SDAM02029640">
    <property type="protein sequence ID" value="KAH6755076.1"/>
    <property type="molecule type" value="Genomic_DNA"/>
</dbReference>
<evidence type="ECO:0000313" key="3">
    <source>
        <dbReference type="Proteomes" id="UP001190926"/>
    </source>
</evidence>
<evidence type="ECO:0000256" key="1">
    <source>
        <dbReference type="SAM" id="MobiDB-lite"/>
    </source>
</evidence>
<dbReference type="InterPro" id="IPR049198">
    <property type="entry name" value="DUF6865"/>
</dbReference>
<name>A0AAD4NWJ9_PERFH</name>
<accession>A0AAD4NWJ9</accession>
<dbReference type="AlphaFoldDB" id="A0AAD4NWJ9"/>
<organism evidence="2 3">
    <name type="scientific">Perilla frutescens var. hirtella</name>
    <name type="common">Perilla citriodora</name>
    <name type="synonym">Perilla setoyensis</name>
    <dbReference type="NCBI Taxonomy" id="608512"/>
    <lineage>
        <taxon>Eukaryota</taxon>
        <taxon>Viridiplantae</taxon>
        <taxon>Streptophyta</taxon>
        <taxon>Embryophyta</taxon>
        <taxon>Tracheophyta</taxon>
        <taxon>Spermatophyta</taxon>
        <taxon>Magnoliopsida</taxon>
        <taxon>eudicotyledons</taxon>
        <taxon>Gunneridae</taxon>
        <taxon>Pentapetalae</taxon>
        <taxon>asterids</taxon>
        <taxon>lamiids</taxon>
        <taxon>Lamiales</taxon>
        <taxon>Lamiaceae</taxon>
        <taxon>Nepetoideae</taxon>
        <taxon>Elsholtzieae</taxon>
        <taxon>Perilla</taxon>
    </lineage>
</organism>
<dbReference type="Proteomes" id="UP001190926">
    <property type="component" value="Unassembled WGS sequence"/>
</dbReference>
<evidence type="ECO:0000313" key="2">
    <source>
        <dbReference type="EMBL" id="KAH6755076.1"/>
    </source>
</evidence>
<feature type="compositionally biased region" description="Basic and acidic residues" evidence="1">
    <location>
        <begin position="1"/>
        <end position="16"/>
    </location>
</feature>
<dbReference type="PANTHER" id="PTHR35282:SF2">
    <property type="entry name" value="F5D14.24 PROTEIN"/>
    <property type="match status" value="1"/>
</dbReference>